<dbReference type="Pfam" id="PF08448">
    <property type="entry name" value="PAS_4"/>
    <property type="match status" value="1"/>
</dbReference>
<sequence>MPRCRDGMAEAIRTLDWSRSALGPPEGWPASLRVVAQLMLESRQPMFLAWGEKLSFLYNDSYRPILGTRHPAALGRPFREIWSEIWDDIGPLVRRALEGEATWVENMHLVMQRHGYPEDTWYTFSYSPLRDETGRIAGMFCACTETTGQVLADRQRAEAEAAMRESEARFRNMADHAPVMIWTTDPEGRSTYLNRRWYEFTGQPSGAGEGFGWTAAIHPDDQATAYAAFLAHNAARHPFQIDYRLRRGDGSYAAVIDAAAPRFGDAGEYLGYIGSVIDISERQAAAQAVSESEARFRALVEASAQIVWTSDAEGLAVGDSPSWRAFTGQAEAEWRGNGWAEAIHPEDRAAATALWRDCVARRRPFEHAYRLRHHAGGHRWTMARNVPLLGPDGELRAWVGMNIDIDEQRRAEAALRAVNSSLEGRVVERTRERDRIWLLSQDMMLVAHFDGTVTAVNPAWTSQLGWGQADLVGSRFLDLVHPEDHEATLVETARLGQGLATLRFENRYRHKDGSWHWVSWTAVPAEGLIHAVGRDVTAERTAAAALRAAEDQLRQAQKMEAVGQLTGGIAHDFNNLLTGIIGSLALLKKRVAEGRASEVGRYVEAATTSAQRAAALTQRLLAFARRQPLDPRPVDVAALIRSMEELLRRTIGEAIVLSVELEPGLRPTLCDPNQLENAILNLAINARDAMPEGGWLRIHAGHVRLLAGDEVAPGDYICLAVADTGVGMDPVVVARAFDPFFTTKPTGQGTGLGLSMIYGFVRQSGGNVRIRSAPGDGTTVRLCLPQHHPAGDGPEPVDPGSPAAAAPAEALGAAAGETVLVVEDEPVVRGVVVEVLRDLGYRALEAGEGKEALDLLRSARRIDLLVTDVGLPGGMNGRQLADAARELRPGLRVLFVTGYADAAGLAGDVLEPGMALITKPFEAVGLARRIRGLIEAR</sequence>
<dbReference type="InterPro" id="IPR000700">
    <property type="entry name" value="PAS-assoc_C"/>
</dbReference>
<dbReference type="SUPFAM" id="SSF55785">
    <property type="entry name" value="PYP-like sensor domain (PAS domain)"/>
    <property type="match status" value="4"/>
</dbReference>
<dbReference type="InterPro" id="IPR003661">
    <property type="entry name" value="HisK_dim/P_dom"/>
</dbReference>
<dbReference type="SMART" id="SM00086">
    <property type="entry name" value="PAC"/>
    <property type="match status" value="3"/>
</dbReference>
<comment type="caution">
    <text evidence="12">The sequence shown here is derived from an EMBL/GenBank/DDBJ whole genome shotgun (WGS) entry which is preliminary data.</text>
</comment>
<dbReference type="EC" id="2.7.13.3" evidence="2"/>
<proteinExistence type="predicted"/>
<dbReference type="PANTHER" id="PTHR43304:SF1">
    <property type="entry name" value="PAC DOMAIN-CONTAINING PROTEIN"/>
    <property type="match status" value="1"/>
</dbReference>
<accession>A0ABT8A5J7</accession>
<evidence type="ECO:0000259" key="10">
    <source>
        <dbReference type="PROSITE" id="PS50112"/>
    </source>
</evidence>
<dbReference type="SMART" id="SM00388">
    <property type="entry name" value="HisKA"/>
    <property type="match status" value="1"/>
</dbReference>
<dbReference type="InterPro" id="IPR013656">
    <property type="entry name" value="PAS_4"/>
</dbReference>
<dbReference type="SUPFAM" id="SSF52172">
    <property type="entry name" value="CheY-like"/>
    <property type="match status" value="1"/>
</dbReference>
<dbReference type="SUPFAM" id="SSF55874">
    <property type="entry name" value="ATPase domain of HSP90 chaperone/DNA topoisomerase II/histidine kinase"/>
    <property type="match status" value="1"/>
</dbReference>
<dbReference type="PROSITE" id="PS50109">
    <property type="entry name" value="HIS_KIN"/>
    <property type="match status" value="1"/>
</dbReference>
<dbReference type="Gene3D" id="3.30.450.20">
    <property type="entry name" value="PAS domain"/>
    <property type="match status" value="4"/>
</dbReference>
<dbReference type="InterPro" id="IPR035965">
    <property type="entry name" value="PAS-like_dom_sf"/>
</dbReference>
<dbReference type="CDD" id="cd00130">
    <property type="entry name" value="PAS"/>
    <property type="match status" value="3"/>
</dbReference>
<comment type="catalytic activity">
    <reaction evidence="1">
        <text>ATP + protein L-histidine = ADP + protein N-phospho-L-histidine.</text>
        <dbReference type="EC" id="2.7.13.3"/>
    </reaction>
</comment>
<feature type="domain" description="PAS" evidence="10">
    <location>
        <begin position="444"/>
        <end position="486"/>
    </location>
</feature>
<dbReference type="InterPro" id="IPR011006">
    <property type="entry name" value="CheY-like_superfamily"/>
</dbReference>
<dbReference type="Gene3D" id="3.30.565.10">
    <property type="entry name" value="Histidine kinase-like ATPase, C-terminal domain"/>
    <property type="match status" value="1"/>
</dbReference>
<dbReference type="CDD" id="cd18161">
    <property type="entry name" value="REC_hyHK_blue-like"/>
    <property type="match status" value="1"/>
</dbReference>
<dbReference type="SMART" id="SM00448">
    <property type="entry name" value="REC"/>
    <property type="match status" value="1"/>
</dbReference>
<dbReference type="PRINTS" id="PR00344">
    <property type="entry name" value="BCTRLSENSOR"/>
</dbReference>
<dbReference type="InterPro" id="IPR005467">
    <property type="entry name" value="His_kinase_dom"/>
</dbReference>
<dbReference type="PROSITE" id="PS50110">
    <property type="entry name" value="RESPONSE_REGULATORY"/>
    <property type="match status" value="1"/>
</dbReference>
<dbReference type="InterPro" id="IPR003594">
    <property type="entry name" value="HATPase_dom"/>
</dbReference>
<evidence type="ECO:0000259" key="9">
    <source>
        <dbReference type="PROSITE" id="PS50110"/>
    </source>
</evidence>
<feature type="domain" description="Histidine kinase" evidence="8">
    <location>
        <begin position="568"/>
        <end position="788"/>
    </location>
</feature>
<dbReference type="CDD" id="cd00082">
    <property type="entry name" value="HisKA"/>
    <property type="match status" value="1"/>
</dbReference>
<dbReference type="InterPro" id="IPR004358">
    <property type="entry name" value="Sig_transdc_His_kin-like_C"/>
</dbReference>
<protein>
    <recommendedName>
        <fullName evidence="2">histidine kinase</fullName>
        <ecNumber evidence="2">2.7.13.3</ecNumber>
    </recommendedName>
</protein>
<dbReference type="Proteomes" id="UP001529369">
    <property type="component" value="Unassembled WGS sequence"/>
</dbReference>
<evidence type="ECO:0000259" key="11">
    <source>
        <dbReference type="PROSITE" id="PS50113"/>
    </source>
</evidence>
<dbReference type="InterPro" id="IPR000014">
    <property type="entry name" value="PAS"/>
</dbReference>
<dbReference type="EMBL" id="JAUFPN010000126">
    <property type="protein sequence ID" value="MDN3564966.1"/>
    <property type="molecule type" value="Genomic_DNA"/>
</dbReference>
<evidence type="ECO:0000256" key="4">
    <source>
        <dbReference type="ARBA" id="ARBA00022679"/>
    </source>
</evidence>
<dbReference type="NCBIfam" id="TIGR00229">
    <property type="entry name" value="sensory_box"/>
    <property type="match status" value="3"/>
</dbReference>
<dbReference type="SUPFAM" id="SSF47384">
    <property type="entry name" value="Homodimeric domain of signal transducing histidine kinase"/>
    <property type="match status" value="1"/>
</dbReference>
<dbReference type="InterPro" id="IPR036097">
    <property type="entry name" value="HisK_dim/P_sf"/>
</dbReference>
<evidence type="ECO:0000313" key="13">
    <source>
        <dbReference type="Proteomes" id="UP001529369"/>
    </source>
</evidence>
<dbReference type="PROSITE" id="PS50112">
    <property type="entry name" value="PAS"/>
    <property type="match status" value="2"/>
</dbReference>
<organism evidence="12 13">
    <name type="scientific">Paeniroseomonas aquatica</name>
    <dbReference type="NCBI Taxonomy" id="373043"/>
    <lineage>
        <taxon>Bacteria</taxon>
        <taxon>Pseudomonadati</taxon>
        <taxon>Pseudomonadota</taxon>
        <taxon>Alphaproteobacteria</taxon>
        <taxon>Acetobacterales</taxon>
        <taxon>Acetobacteraceae</taxon>
        <taxon>Paeniroseomonas</taxon>
    </lineage>
</organism>
<dbReference type="Gene3D" id="3.40.50.2300">
    <property type="match status" value="1"/>
</dbReference>
<feature type="domain" description="PAS" evidence="10">
    <location>
        <begin position="292"/>
        <end position="362"/>
    </location>
</feature>
<dbReference type="PROSITE" id="PS50113">
    <property type="entry name" value="PAC"/>
    <property type="match status" value="2"/>
</dbReference>
<dbReference type="Pfam" id="PF00512">
    <property type="entry name" value="HisKA"/>
    <property type="match status" value="1"/>
</dbReference>
<dbReference type="InterPro" id="IPR036890">
    <property type="entry name" value="HATPase_C_sf"/>
</dbReference>
<dbReference type="SMART" id="SM00387">
    <property type="entry name" value="HATPase_c"/>
    <property type="match status" value="1"/>
</dbReference>
<dbReference type="InterPro" id="IPR001789">
    <property type="entry name" value="Sig_transdc_resp-reg_receiver"/>
</dbReference>
<evidence type="ECO:0000256" key="6">
    <source>
        <dbReference type="PROSITE-ProRule" id="PRU00169"/>
    </source>
</evidence>
<evidence type="ECO:0000313" key="12">
    <source>
        <dbReference type="EMBL" id="MDN3564966.1"/>
    </source>
</evidence>
<dbReference type="Pfam" id="PF08447">
    <property type="entry name" value="PAS_3"/>
    <property type="match status" value="3"/>
</dbReference>
<dbReference type="InterPro" id="IPR001610">
    <property type="entry name" value="PAC"/>
</dbReference>
<feature type="region of interest" description="Disordered" evidence="7">
    <location>
        <begin position="785"/>
        <end position="805"/>
    </location>
</feature>
<name>A0ABT8A5J7_9PROT</name>
<dbReference type="Gene3D" id="1.10.287.130">
    <property type="match status" value="1"/>
</dbReference>
<dbReference type="Pfam" id="PF00072">
    <property type="entry name" value="Response_reg"/>
    <property type="match status" value="1"/>
</dbReference>
<dbReference type="InterPro" id="IPR013655">
    <property type="entry name" value="PAS_fold_3"/>
</dbReference>
<evidence type="ECO:0000256" key="7">
    <source>
        <dbReference type="SAM" id="MobiDB-lite"/>
    </source>
</evidence>
<evidence type="ECO:0000256" key="3">
    <source>
        <dbReference type="ARBA" id="ARBA00022553"/>
    </source>
</evidence>
<keyword evidence="5" id="KW-0418">Kinase</keyword>
<reference evidence="13" key="1">
    <citation type="journal article" date="2019" name="Int. J. Syst. Evol. Microbiol.">
        <title>The Global Catalogue of Microorganisms (GCM) 10K type strain sequencing project: providing services to taxonomists for standard genome sequencing and annotation.</title>
        <authorList>
            <consortium name="The Broad Institute Genomics Platform"/>
            <consortium name="The Broad Institute Genome Sequencing Center for Infectious Disease"/>
            <person name="Wu L."/>
            <person name="Ma J."/>
        </authorList>
    </citation>
    <scope>NUCLEOTIDE SEQUENCE [LARGE SCALE GENOMIC DNA]</scope>
    <source>
        <strain evidence="13">CECT 7131</strain>
    </source>
</reference>
<dbReference type="InterPro" id="IPR052162">
    <property type="entry name" value="Sensor_kinase/Photoreceptor"/>
</dbReference>
<evidence type="ECO:0000259" key="8">
    <source>
        <dbReference type="PROSITE" id="PS50109"/>
    </source>
</evidence>
<feature type="domain" description="Response regulatory" evidence="9">
    <location>
        <begin position="818"/>
        <end position="934"/>
    </location>
</feature>
<dbReference type="PANTHER" id="PTHR43304">
    <property type="entry name" value="PHYTOCHROME-LIKE PROTEIN CPH1"/>
    <property type="match status" value="1"/>
</dbReference>
<evidence type="ECO:0000256" key="1">
    <source>
        <dbReference type="ARBA" id="ARBA00000085"/>
    </source>
</evidence>
<dbReference type="Pfam" id="PF02518">
    <property type="entry name" value="HATPase_c"/>
    <property type="match status" value="1"/>
</dbReference>
<feature type="domain" description="PAC" evidence="11">
    <location>
        <begin position="365"/>
        <end position="417"/>
    </location>
</feature>
<feature type="modified residue" description="4-aspartylphosphate" evidence="6">
    <location>
        <position position="868"/>
    </location>
</feature>
<dbReference type="RefSeq" id="WP_290316780.1">
    <property type="nucleotide sequence ID" value="NZ_JAUFPN010000126.1"/>
</dbReference>
<keyword evidence="13" id="KW-1185">Reference proteome</keyword>
<feature type="domain" description="PAC" evidence="11">
    <location>
        <begin position="239"/>
        <end position="291"/>
    </location>
</feature>
<keyword evidence="4" id="KW-0808">Transferase</keyword>
<evidence type="ECO:0000256" key="5">
    <source>
        <dbReference type="ARBA" id="ARBA00022777"/>
    </source>
</evidence>
<evidence type="ECO:0000256" key="2">
    <source>
        <dbReference type="ARBA" id="ARBA00012438"/>
    </source>
</evidence>
<gene>
    <name evidence="12" type="ORF">QWZ14_11390</name>
</gene>
<dbReference type="SMART" id="SM00091">
    <property type="entry name" value="PAS"/>
    <property type="match status" value="3"/>
</dbReference>
<keyword evidence="3 6" id="KW-0597">Phosphoprotein</keyword>